<organism evidence="1 2">
    <name type="scientific">Zasmidium cellare ATCC 36951</name>
    <dbReference type="NCBI Taxonomy" id="1080233"/>
    <lineage>
        <taxon>Eukaryota</taxon>
        <taxon>Fungi</taxon>
        <taxon>Dikarya</taxon>
        <taxon>Ascomycota</taxon>
        <taxon>Pezizomycotina</taxon>
        <taxon>Dothideomycetes</taxon>
        <taxon>Dothideomycetidae</taxon>
        <taxon>Mycosphaerellales</taxon>
        <taxon>Mycosphaerellaceae</taxon>
        <taxon>Zasmidium</taxon>
    </lineage>
</organism>
<proteinExistence type="predicted"/>
<reference evidence="1" key="1">
    <citation type="journal article" date="2020" name="Stud. Mycol.">
        <title>101 Dothideomycetes genomes: a test case for predicting lifestyles and emergence of pathogens.</title>
        <authorList>
            <person name="Haridas S."/>
            <person name="Albert R."/>
            <person name="Binder M."/>
            <person name="Bloem J."/>
            <person name="Labutti K."/>
            <person name="Salamov A."/>
            <person name="Andreopoulos B."/>
            <person name="Baker S."/>
            <person name="Barry K."/>
            <person name="Bills G."/>
            <person name="Bluhm B."/>
            <person name="Cannon C."/>
            <person name="Castanera R."/>
            <person name="Culley D."/>
            <person name="Daum C."/>
            <person name="Ezra D."/>
            <person name="Gonzalez J."/>
            <person name="Henrissat B."/>
            <person name="Kuo A."/>
            <person name="Liang C."/>
            <person name="Lipzen A."/>
            <person name="Lutzoni F."/>
            <person name="Magnuson J."/>
            <person name="Mondo S."/>
            <person name="Nolan M."/>
            <person name="Ohm R."/>
            <person name="Pangilinan J."/>
            <person name="Park H.-J."/>
            <person name="Ramirez L."/>
            <person name="Alfaro M."/>
            <person name="Sun H."/>
            <person name="Tritt A."/>
            <person name="Yoshinaga Y."/>
            <person name="Zwiers L.-H."/>
            <person name="Turgeon B."/>
            <person name="Goodwin S."/>
            <person name="Spatafora J."/>
            <person name="Crous P."/>
            <person name="Grigoriev I."/>
        </authorList>
    </citation>
    <scope>NUCLEOTIDE SEQUENCE</scope>
    <source>
        <strain evidence="1">ATCC 36951</strain>
    </source>
</reference>
<dbReference type="GeneID" id="54559850"/>
<evidence type="ECO:0008006" key="3">
    <source>
        <dbReference type="Google" id="ProtNLM"/>
    </source>
</evidence>
<accession>A0A6A6CI27</accession>
<evidence type="ECO:0000313" key="1">
    <source>
        <dbReference type="EMBL" id="KAF2166927.1"/>
    </source>
</evidence>
<dbReference type="RefSeq" id="XP_033667816.1">
    <property type="nucleotide sequence ID" value="XM_033806578.1"/>
</dbReference>
<sequence length="170" mass="19839">MPPPHLPNEIWLTIITHITNPRNTWLSLRPVNRQTQACVEKYFAETLLPQLKASLPMIMPSYDARNPIRGSATFRYCKAQTQVKGMNEDVVFELDDAGPQFYRENFLGRWKGLRDVDRGWLRESVVWEVGLGERVVSMRMKGVRALREGVEEEEARMRFEWKGTLTAFLR</sequence>
<evidence type="ECO:0000313" key="2">
    <source>
        <dbReference type="Proteomes" id="UP000799537"/>
    </source>
</evidence>
<dbReference type="AlphaFoldDB" id="A0A6A6CI27"/>
<protein>
    <recommendedName>
        <fullName evidence="3">F-box domain-containing protein</fullName>
    </recommendedName>
</protein>
<dbReference type="Proteomes" id="UP000799537">
    <property type="component" value="Unassembled WGS sequence"/>
</dbReference>
<dbReference type="OrthoDB" id="3636523at2759"/>
<gene>
    <name evidence="1" type="ORF">M409DRAFT_22979</name>
</gene>
<keyword evidence="2" id="KW-1185">Reference proteome</keyword>
<name>A0A6A6CI27_ZASCE</name>
<dbReference type="EMBL" id="ML993595">
    <property type="protein sequence ID" value="KAF2166927.1"/>
    <property type="molecule type" value="Genomic_DNA"/>
</dbReference>